<proteinExistence type="predicted"/>
<protein>
    <recommendedName>
        <fullName evidence="3">Transposase</fullName>
    </recommendedName>
</protein>
<organism evidence="1 2">
    <name type="scientific">Acidovorax soli</name>
    <dbReference type="NCBI Taxonomy" id="592050"/>
    <lineage>
        <taxon>Bacteria</taxon>
        <taxon>Pseudomonadati</taxon>
        <taxon>Pseudomonadota</taxon>
        <taxon>Betaproteobacteria</taxon>
        <taxon>Burkholderiales</taxon>
        <taxon>Comamonadaceae</taxon>
        <taxon>Acidovorax</taxon>
    </lineage>
</organism>
<reference evidence="1 2" key="1">
    <citation type="submission" date="2020-08" db="EMBL/GenBank/DDBJ databases">
        <title>Functional genomics of gut bacteria from endangered species of beetles.</title>
        <authorList>
            <person name="Carlos-Shanley C."/>
        </authorList>
    </citation>
    <scope>NUCLEOTIDE SEQUENCE [LARGE SCALE GENOMIC DNA]</scope>
    <source>
        <strain evidence="1 2">S00198</strain>
    </source>
</reference>
<sequence>MNSLLRIPLNATPEQVERLRALQVGFAKVCNAIAPVVQQTRTWNRVALHHLTYRPLREQFPEMGSQMVCNAIYSVSRTGRLIFQHPGSPFHLSRLGDKPLPLLQFADSCPVYFDRHTLSVKGGQLSMFTLDGRMRFELALRPEDEASFHEKKLREIVLSRQPGGGYALSFLLDGGPEGEKGQPDMSLPNGEIPEYIMVHETV</sequence>
<accession>A0A7X0UA53</accession>
<dbReference type="AlphaFoldDB" id="A0A7X0UA53"/>
<gene>
    <name evidence="1" type="ORF">HNP48_003210</name>
</gene>
<evidence type="ECO:0000313" key="1">
    <source>
        <dbReference type="EMBL" id="MBB6560534.1"/>
    </source>
</evidence>
<comment type="caution">
    <text evidence="1">The sequence shown here is derived from an EMBL/GenBank/DDBJ whole genome shotgun (WGS) entry which is preliminary data.</text>
</comment>
<name>A0A7X0UA53_9BURK</name>
<evidence type="ECO:0008006" key="3">
    <source>
        <dbReference type="Google" id="ProtNLM"/>
    </source>
</evidence>
<dbReference type="RefSeq" id="WP_184858673.1">
    <property type="nucleotide sequence ID" value="NZ_JACHLK010000006.1"/>
</dbReference>
<evidence type="ECO:0000313" key="2">
    <source>
        <dbReference type="Proteomes" id="UP000575083"/>
    </source>
</evidence>
<dbReference type="Proteomes" id="UP000575083">
    <property type="component" value="Unassembled WGS sequence"/>
</dbReference>
<keyword evidence="2" id="KW-1185">Reference proteome</keyword>
<dbReference type="EMBL" id="JACHLK010000006">
    <property type="protein sequence ID" value="MBB6560534.1"/>
    <property type="molecule type" value="Genomic_DNA"/>
</dbReference>